<protein>
    <submittedName>
        <fullName evidence="8">Synaptic vesicle transporter</fullName>
    </submittedName>
</protein>
<dbReference type="PANTHER" id="PTHR23502:SF157">
    <property type="entry name" value="MAJOR FACILITATOR SUPERFAMILY (MFS) PROFILE DOMAIN-CONTAINING PROTEIN-RELATED"/>
    <property type="match status" value="1"/>
</dbReference>
<feature type="transmembrane region" description="Helical" evidence="6">
    <location>
        <begin position="424"/>
        <end position="447"/>
    </location>
</feature>
<sequence length="507" mass="55782">MTTQTEKPRDEEDFLHHEAARRGMRRTGSRTMEWNPEHQDYPRNWPIQRKTYDMTVMFFLEFYTTIISTTGPSAATKAMKEYGLSRIIALTGFQFMYGVGQALGGLIMPPFSESLGRKKSYLVSAGAYSISCLLVGVVPSPAGVFIGRFISGYASSVPAIVLAGSIEDMYSTSPRLWLLWLWNCSTILGLCVGPIYGSYIVSAIGWRWVYYTAASICAGLFILLLFVSESRPTTLLSRRFEHLKSKVGSRLDGMQISNPDRIDNKHELVQVILVRPARLGVSEPIVITVSILSASAWGMMYLFTESFTVVYGQFGWSSRATSLPFLALIPGIVASGLVRIWDHHTVHRRLQNKDTSPEPEDKIRGFALGAPALAIGLWIFGWTVPPLVHGVPWIASMFPLAVIGFAATEFSYTLSGYIADAYTIYASTGLAVVSFLRGIASACMPLFAYPMYAGLGSNIATSIIAAVATVFAVTPFLFLRFGKRLRLKSPFARYSAEVNERHGGGGG</sequence>
<gene>
    <name evidence="8" type="ORF">BO97DRAFT_450764</name>
</gene>
<evidence type="ECO:0000313" key="9">
    <source>
        <dbReference type="Proteomes" id="UP000248961"/>
    </source>
</evidence>
<dbReference type="GeneID" id="37203234"/>
<dbReference type="OrthoDB" id="5410178at2759"/>
<keyword evidence="2 6" id="KW-0812">Transmembrane</keyword>
<dbReference type="VEuPathDB" id="FungiDB:BO97DRAFT_450764"/>
<evidence type="ECO:0000256" key="3">
    <source>
        <dbReference type="ARBA" id="ARBA00022989"/>
    </source>
</evidence>
<dbReference type="RefSeq" id="XP_025552455.1">
    <property type="nucleotide sequence ID" value="XM_025698945.1"/>
</dbReference>
<accession>A0A395HZE9</accession>
<dbReference type="EMBL" id="KZ824280">
    <property type="protein sequence ID" value="RAL13301.1"/>
    <property type="molecule type" value="Genomic_DNA"/>
</dbReference>
<evidence type="ECO:0000259" key="7">
    <source>
        <dbReference type="PROSITE" id="PS50850"/>
    </source>
</evidence>
<evidence type="ECO:0000313" key="8">
    <source>
        <dbReference type="EMBL" id="RAL13301.1"/>
    </source>
</evidence>
<feature type="transmembrane region" description="Helical" evidence="6">
    <location>
        <begin position="459"/>
        <end position="479"/>
    </location>
</feature>
<feature type="transmembrane region" description="Helical" evidence="6">
    <location>
        <begin position="208"/>
        <end position="228"/>
    </location>
</feature>
<keyword evidence="4 6" id="KW-0472">Membrane</keyword>
<dbReference type="GO" id="GO:0016020">
    <property type="term" value="C:membrane"/>
    <property type="evidence" value="ECO:0007669"/>
    <property type="project" value="UniProtKB-SubCell"/>
</dbReference>
<evidence type="ECO:0000256" key="5">
    <source>
        <dbReference type="SAM" id="MobiDB-lite"/>
    </source>
</evidence>
<feature type="transmembrane region" description="Helical" evidence="6">
    <location>
        <begin position="87"/>
        <end position="108"/>
    </location>
</feature>
<feature type="compositionally biased region" description="Basic and acidic residues" evidence="5">
    <location>
        <begin position="1"/>
        <end position="21"/>
    </location>
</feature>
<organism evidence="8 9">
    <name type="scientific">Aspergillus homomorphus (strain CBS 101889)</name>
    <dbReference type="NCBI Taxonomy" id="1450537"/>
    <lineage>
        <taxon>Eukaryota</taxon>
        <taxon>Fungi</taxon>
        <taxon>Dikarya</taxon>
        <taxon>Ascomycota</taxon>
        <taxon>Pezizomycotina</taxon>
        <taxon>Eurotiomycetes</taxon>
        <taxon>Eurotiomycetidae</taxon>
        <taxon>Eurotiales</taxon>
        <taxon>Aspergillaceae</taxon>
        <taxon>Aspergillus</taxon>
        <taxon>Aspergillus subgen. Circumdati</taxon>
    </lineage>
</organism>
<feature type="transmembrane region" description="Helical" evidence="6">
    <location>
        <begin position="145"/>
        <end position="164"/>
    </location>
</feature>
<dbReference type="SUPFAM" id="SSF103473">
    <property type="entry name" value="MFS general substrate transporter"/>
    <property type="match status" value="1"/>
</dbReference>
<feature type="region of interest" description="Disordered" evidence="5">
    <location>
        <begin position="1"/>
        <end position="35"/>
    </location>
</feature>
<feature type="transmembrane region" description="Helical" evidence="6">
    <location>
        <begin position="390"/>
        <end position="412"/>
    </location>
</feature>
<name>A0A395HZE9_ASPHC</name>
<feature type="domain" description="Major facilitator superfamily (MFS) profile" evidence="7">
    <location>
        <begin position="50"/>
        <end position="483"/>
    </location>
</feature>
<keyword evidence="3 6" id="KW-1133">Transmembrane helix</keyword>
<evidence type="ECO:0000256" key="6">
    <source>
        <dbReference type="SAM" id="Phobius"/>
    </source>
</evidence>
<feature type="transmembrane region" description="Helical" evidence="6">
    <location>
        <begin position="176"/>
        <end position="196"/>
    </location>
</feature>
<feature type="transmembrane region" description="Helical" evidence="6">
    <location>
        <begin position="56"/>
        <end position="75"/>
    </location>
</feature>
<evidence type="ECO:0000256" key="1">
    <source>
        <dbReference type="ARBA" id="ARBA00004141"/>
    </source>
</evidence>
<dbReference type="PROSITE" id="PS50850">
    <property type="entry name" value="MFS"/>
    <property type="match status" value="1"/>
</dbReference>
<feature type="transmembrane region" description="Helical" evidence="6">
    <location>
        <begin position="120"/>
        <end position="139"/>
    </location>
</feature>
<dbReference type="Proteomes" id="UP000248961">
    <property type="component" value="Unassembled WGS sequence"/>
</dbReference>
<keyword evidence="9" id="KW-1185">Reference proteome</keyword>
<dbReference type="Gene3D" id="1.20.1250.20">
    <property type="entry name" value="MFS general substrate transporter like domains"/>
    <property type="match status" value="1"/>
</dbReference>
<feature type="transmembrane region" description="Helical" evidence="6">
    <location>
        <begin position="285"/>
        <end position="303"/>
    </location>
</feature>
<feature type="transmembrane region" description="Helical" evidence="6">
    <location>
        <begin position="323"/>
        <end position="342"/>
    </location>
</feature>
<evidence type="ECO:0000256" key="2">
    <source>
        <dbReference type="ARBA" id="ARBA00022692"/>
    </source>
</evidence>
<dbReference type="InterPro" id="IPR011701">
    <property type="entry name" value="MFS"/>
</dbReference>
<dbReference type="InterPro" id="IPR036259">
    <property type="entry name" value="MFS_trans_sf"/>
</dbReference>
<reference evidence="8 9" key="1">
    <citation type="submission" date="2018-02" db="EMBL/GenBank/DDBJ databases">
        <title>The genomes of Aspergillus section Nigri reveals drivers in fungal speciation.</title>
        <authorList>
            <consortium name="DOE Joint Genome Institute"/>
            <person name="Vesth T.C."/>
            <person name="Nybo J."/>
            <person name="Theobald S."/>
            <person name="Brandl J."/>
            <person name="Frisvad J.C."/>
            <person name="Nielsen K.F."/>
            <person name="Lyhne E.K."/>
            <person name="Kogle M.E."/>
            <person name="Kuo A."/>
            <person name="Riley R."/>
            <person name="Clum A."/>
            <person name="Nolan M."/>
            <person name="Lipzen A."/>
            <person name="Salamov A."/>
            <person name="Henrissat B."/>
            <person name="Wiebenga A."/>
            <person name="De vries R.P."/>
            <person name="Grigoriev I.V."/>
            <person name="Mortensen U.H."/>
            <person name="Andersen M.R."/>
            <person name="Baker S.E."/>
        </authorList>
    </citation>
    <scope>NUCLEOTIDE SEQUENCE [LARGE SCALE GENOMIC DNA]</scope>
    <source>
        <strain evidence="8 9">CBS 101889</strain>
    </source>
</reference>
<comment type="subcellular location">
    <subcellularLocation>
        <location evidence="1">Membrane</location>
        <topology evidence="1">Multi-pass membrane protein</topology>
    </subcellularLocation>
</comment>
<proteinExistence type="predicted"/>
<evidence type="ECO:0000256" key="4">
    <source>
        <dbReference type="ARBA" id="ARBA00023136"/>
    </source>
</evidence>
<dbReference type="GO" id="GO:0022857">
    <property type="term" value="F:transmembrane transporter activity"/>
    <property type="evidence" value="ECO:0007669"/>
    <property type="project" value="InterPro"/>
</dbReference>
<dbReference type="PANTHER" id="PTHR23502">
    <property type="entry name" value="MAJOR FACILITATOR SUPERFAMILY"/>
    <property type="match status" value="1"/>
</dbReference>
<dbReference type="Pfam" id="PF07690">
    <property type="entry name" value="MFS_1"/>
    <property type="match status" value="1"/>
</dbReference>
<dbReference type="STRING" id="1450537.A0A395HZE9"/>
<dbReference type="AlphaFoldDB" id="A0A395HZE9"/>
<dbReference type="InterPro" id="IPR020846">
    <property type="entry name" value="MFS_dom"/>
</dbReference>
<feature type="transmembrane region" description="Helical" evidence="6">
    <location>
        <begin position="363"/>
        <end position="384"/>
    </location>
</feature>